<dbReference type="GeneID" id="29081851"/>
<proteinExistence type="predicted"/>
<dbReference type="EMBL" id="KU577463">
    <property type="protein sequence ID" value="AMO25893.1"/>
    <property type="molecule type" value="Genomic_DNA"/>
</dbReference>
<sequence length="43" mass="4726">MIISGKAQGTNMITNMKTKNKTTVTAQPINTLLAFIVNIPFLF</sequence>
<organism evidence="1 2">
    <name type="scientific">Bacillus phage Deep Blue</name>
    <dbReference type="NCBI Taxonomy" id="1792245"/>
    <lineage>
        <taxon>Viruses</taxon>
        <taxon>Duplodnaviria</taxon>
        <taxon>Heunggongvirae</taxon>
        <taxon>Uroviricota</taxon>
        <taxon>Caudoviricetes</taxon>
        <taxon>Herelleviridae</taxon>
        <taxon>Bastillevirinae</taxon>
        <taxon>Caeruleovirus</taxon>
        <taxon>Caeruleovirus deepblue</taxon>
    </lineage>
</organism>
<evidence type="ECO:0000313" key="2">
    <source>
        <dbReference type="Proteomes" id="UP000201785"/>
    </source>
</evidence>
<evidence type="ECO:0000313" key="1">
    <source>
        <dbReference type="EMBL" id="AMO25893.1"/>
    </source>
</evidence>
<dbReference type="KEGG" id="vg:29081851"/>
<accession>A0A140HLN1</accession>
<gene>
    <name evidence="1" type="ORF">Blue_070</name>
</gene>
<reference evidence="1 2" key="1">
    <citation type="journal article" date="2016" name="Genome Announc.">
        <title>Complete Genome Sequence of Bacteriophage Deep-Blue Infecting Emetic Bacillus cereus.</title>
        <authorList>
            <person name="Hock L."/>
            <person name="Gillis A."/>
            <person name="Mahillon J."/>
        </authorList>
    </citation>
    <scope>NUCLEOTIDE SEQUENCE [LARGE SCALE GENOMIC DNA]</scope>
</reference>
<name>A0A140HLN1_9CAUD</name>
<dbReference type="Proteomes" id="UP000201785">
    <property type="component" value="Segment"/>
</dbReference>
<keyword evidence="2" id="KW-1185">Reference proteome</keyword>
<protein>
    <submittedName>
        <fullName evidence="1">Uncharacterized protein</fullName>
    </submittedName>
</protein>
<dbReference type="RefSeq" id="YP_009285383.1">
    <property type="nucleotide sequence ID" value="NC_031056.1"/>
</dbReference>